<evidence type="ECO:0000313" key="3">
    <source>
        <dbReference type="EMBL" id="KAK0751474.1"/>
    </source>
</evidence>
<keyword evidence="4" id="KW-1185">Reference proteome</keyword>
<name>A0AA40F5A2_9PEZI</name>
<feature type="region of interest" description="Disordered" evidence="1">
    <location>
        <begin position="557"/>
        <end position="587"/>
    </location>
</feature>
<feature type="transmembrane region" description="Helical" evidence="2">
    <location>
        <begin position="464"/>
        <end position="490"/>
    </location>
</feature>
<reference evidence="3" key="1">
    <citation type="submission" date="2023-06" db="EMBL/GenBank/DDBJ databases">
        <title>Genome-scale phylogeny and comparative genomics of the fungal order Sordariales.</title>
        <authorList>
            <consortium name="Lawrence Berkeley National Laboratory"/>
            <person name="Hensen N."/>
            <person name="Bonometti L."/>
            <person name="Westerberg I."/>
            <person name="Brannstrom I.O."/>
            <person name="Guillou S."/>
            <person name="Cros-Aarteil S."/>
            <person name="Calhoun S."/>
            <person name="Haridas S."/>
            <person name="Kuo A."/>
            <person name="Mondo S."/>
            <person name="Pangilinan J."/>
            <person name="Riley R."/>
            <person name="LaButti K."/>
            <person name="Andreopoulos B."/>
            <person name="Lipzen A."/>
            <person name="Chen C."/>
            <person name="Yanf M."/>
            <person name="Daum C."/>
            <person name="Ng V."/>
            <person name="Clum A."/>
            <person name="Steindorff A."/>
            <person name="Ohm R."/>
            <person name="Martin F."/>
            <person name="Silar P."/>
            <person name="Natvig D."/>
            <person name="Lalanne C."/>
            <person name="Gautier V."/>
            <person name="Ament-velasquez S.L."/>
            <person name="Kruys A."/>
            <person name="Hutchinson M.I."/>
            <person name="Powell A.J."/>
            <person name="Barry K."/>
            <person name="Miller A.N."/>
            <person name="Grigoriev I.V."/>
            <person name="Debuchy R."/>
            <person name="Gladieux P."/>
            <person name="Thoren M.H."/>
            <person name="Johannesson H."/>
        </authorList>
    </citation>
    <scope>NUCLEOTIDE SEQUENCE</scope>
    <source>
        <strain evidence="3">SMH3187-1</strain>
    </source>
</reference>
<sequence>MLRTHLGIDESSIMGSDAPERLRDAKWLRSRRRHLLQELSVANWEPGRLGWFRMWRPDEVESEWIQRFYSHLFLRLNEFVSVNFGHGNIDTMGAPIWATGGFPKHFVHYAQLVARQDNHTGGWDWLLHSGRQRVYLIVGIIGKMLQTHVFDDLLFGGEDSAKAILQSQDEGLLTVEGYQRTDLRGRTVKAILGDGNLPVKFWDAVDVLTTKIATTLLPLVDLIDEHFPEYRDVSLRGFYQDLHYIVAEAGFFSLTLRESKDIFHFTWPFPGQAWDLDQDNHDNEVYKISLQENKRLHAEQQRQQQEQQQQQEEHSDSDSDVFVTPRSSASLPSATAKPVQFLQNLKKGVRFIKAPAAPPPADLGAQIAKVHICLWPMLQRFSTPTPQWEEPPSRRRDLYPDPGHQYITEIARARVVYYLGSTNPNAEQAERHPTLAQHINSHRSRFSLSRLPIPRISRAVIRHAAWVVLGLLAVLAAAAWFSPLARGILITLLGYLARAIDRALSGLAPYLYKAVVLFGRFIWNLLYGISLALSTVERAVWRVWHVLGAVFRAARDAATDREQPPPPPPQQPTPTRRWGGYRAKRVN</sequence>
<comment type="caution">
    <text evidence="3">The sequence shown here is derived from an EMBL/GenBank/DDBJ whole genome shotgun (WGS) entry which is preliminary data.</text>
</comment>
<keyword evidence="2" id="KW-0812">Transmembrane</keyword>
<accession>A0AA40F5A2</accession>
<evidence type="ECO:0000256" key="1">
    <source>
        <dbReference type="SAM" id="MobiDB-lite"/>
    </source>
</evidence>
<keyword evidence="2" id="KW-0472">Membrane</keyword>
<organism evidence="3 4">
    <name type="scientific">Schizothecium vesticola</name>
    <dbReference type="NCBI Taxonomy" id="314040"/>
    <lineage>
        <taxon>Eukaryota</taxon>
        <taxon>Fungi</taxon>
        <taxon>Dikarya</taxon>
        <taxon>Ascomycota</taxon>
        <taxon>Pezizomycotina</taxon>
        <taxon>Sordariomycetes</taxon>
        <taxon>Sordariomycetidae</taxon>
        <taxon>Sordariales</taxon>
        <taxon>Schizotheciaceae</taxon>
        <taxon>Schizothecium</taxon>
    </lineage>
</organism>
<gene>
    <name evidence="3" type="ORF">B0T18DRAFT_402558</name>
</gene>
<keyword evidence="2" id="KW-1133">Transmembrane helix</keyword>
<evidence type="ECO:0000313" key="4">
    <source>
        <dbReference type="Proteomes" id="UP001172155"/>
    </source>
</evidence>
<dbReference type="Proteomes" id="UP001172155">
    <property type="component" value="Unassembled WGS sequence"/>
</dbReference>
<dbReference type="AlphaFoldDB" id="A0AA40F5A2"/>
<protein>
    <submittedName>
        <fullName evidence="3">Uncharacterized protein</fullName>
    </submittedName>
</protein>
<feature type="region of interest" description="Disordered" evidence="1">
    <location>
        <begin position="297"/>
        <end position="335"/>
    </location>
</feature>
<feature type="compositionally biased region" description="Low complexity" evidence="1">
    <location>
        <begin position="301"/>
        <end position="310"/>
    </location>
</feature>
<proteinExistence type="predicted"/>
<dbReference type="EMBL" id="JAUKUD010000002">
    <property type="protein sequence ID" value="KAK0751474.1"/>
    <property type="molecule type" value="Genomic_DNA"/>
</dbReference>
<evidence type="ECO:0000256" key="2">
    <source>
        <dbReference type="SAM" id="Phobius"/>
    </source>
</evidence>